<feature type="coiled-coil region" evidence="1">
    <location>
        <begin position="110"/>
        <end position="195"/>
    </location>
</feature>
<evidence type="ECO:0000256" key="1">
    <source>
        <dbReference type="SAM" id="Coils"/>
    </source>
</evidence>
<dbReference type="EMBL" id="JACCKD010000004">
    <property type="protein sequence ID" value="MBA0126433.1"/>
    <property type="molecule type" value="Genomic_DNA"/>
</dbReference>
<keyword evidence="3" id="KW-1185">Reference proteome</keyword>
<reference evidence="2 3" key="1">
    <citation type="submission" date="2020-07" db="EMBL/GenBank/DDBJ databases">
        <title>Genome of Haloechinothrix sp.</title>
        <authorList>
            <person name="Tang S.-K."/>
            <person name="Yang L."/>
            <person name="Zhu W.-Y."/>
        </authorList>
    </citation>
    <scope>NUCLEOTIDE SEQUENCE [LARGE SCALE GENOMIC DNA]</scope>
    <source>
        <strain evidence="2 3">YIM 98757</strain>
    </source>
</reference>
<evidence type="ECO:0000313" key="3">
    <source>
        <dbReference type="Proteomes" id="UP000582974"/>
    </source>
</evidence>
<sequence length="233" mass="25994">MTEDEEELVFLRHQLDESVEALNRLASEVDSELYGETTMRNDAQNKAMTGRTKDLCPHCGGGSVICKPRPDKGPEAYYCNAKGLVREQLVYPTKNPADQAVEEDEDFLAAQQATADATEALKAIEQALNDARSEVHGLRLKTQRHTGDGYIDGTVRANRETKKATKELHEAEERLEQLMIQRDRAQEAKVRANTAEKVAMNQARMKNGLSVRPGDPLTTNARRTYVPHILYGG</sequence>
<dbReference type="Proteomes" id="UP000582974">
    <property type="component" value="Unassembled WGS sequence"/>
</dbReference>
<protein>
    <submittedName>
        <fullName evidence="2">Uncharacterized protein</fullName>
    </submittedName>
</protein>
<gene>
    <name evidence="2" type="ORF">H0B56_12860</name>
</gene>
<accession>A0A838AB18</accession>
<proteinExistence type="predicted"/>
<comment type="caution">
    <text evidence="2">The sequence shown here is derived from an EMBL/GenBank/DDBJ whole genome shotgun (WGS) entry which is preliminary data.</text>
</comment>
<evidence type="ECO:0000313" key="2">
    <source>
        <dbReference type="EMBL" id="MBA0126433.1"/>
    </source>
</evidence>
<organism evidence="2 3">
    <name type="scientific">Haloechinothrix aidingensis</name>
    <dbReference type="NCBI Taxonomy" id="2752311"/>
    <lineage>
        <taxon>Bacteria</taxon>
        <taxon>Bacillati</taxon>
        <taxon>Actinomycetota</taxon>
        <taxon>Actinomycetes</taxon>
        <taxon>Pseudonocardiales</taxon>
        <taxon>Pseudonocardiaceae</taxon>
        <taxon>Haloechinothrix</taxon>
    </lineage>
</organism>
<dbReference type="RefSeq" id="WP_180893259.1">
    <property type="nucleotide sequence ID" value="NZ_JACCKD010000004.1"/>
</dbReference>
<dbReference type="AlphaFoldDB" id="A0A838AB18"/>
<keyword evidence="1" id="KW-0175">Coiled coil</keyword>
<name>A0A838AB18_9PSEU</name>